<dbReference type="PANTHER" id="PTHR34309:SF1">
    <property type="entry name" value="PROTEIN GLCG"/>
    <property type="match status" value="1"/>
</dbReference>
<protein>
    <submittedName>
        <fullName evidence="1">Heme-binding protein</fullName>
    </submittedName>
</protein>
<evidence type="ECO:0000313" key="2">
    <source>
        <dbReference type="Proteomes" id="UP000282977"/>
    </source>
</evidence>
<dbReference type="Proteomes" id="UP000282977">
    <property type="component" value="Unassembled WGS sequence"/>
</dbReference>
<name>A0A437JA23_9SPHN</name>
<comment type="caution">
    <text evidence="1">The sequence shown here is derived from an EMBL/GenBank/DDBJ whole genome shotgun (WGS) entry which is preliminary data.</text>
</comment>
<dbReference type="AlphaFoldDB" id="A0A437JA23"/>
<dbReference type="PANTHER" id="PTHR34309">
    <property type="entry name" value="SLR1406 PROTEIN"/>
    <property type="match status" value="1"/>
</dbReference>
<dbReference type="OrthoDB" id="9815788at2"/>
<dbReference type="SUPFAM" id="SSF143744">
    <property type="entry name" value="GlcG-like"/>
    <property type="match status" value="1"/>
</dbReference>
<sequence>MLLSKACTTNPLSRCRKFSGAVASAFPSGSIRSMMRRMEIPLWRRIEILWHESEWLQNALPYNFVLQNIPDRRDDLMTVTLNAATAVIAKAIDAATAQNVPIVAVVTDVAGHIVSMSRMDGVGHVNIEVARKKALASATFGQPTHEVVDAVSRDPLAKIVVLGDQSINLLPGGIPLKDGERVIGALGIAGGYYLQDRAIAEFAAA</sequence>
<accession>A0A437JA23</accession>
<dbReference type="InterPro" id="IPR052517">
    <property type="entry name" value="GlcG_carb_metab_protein"/>
</dbReference>
<reference evidence="1 2" key="1">
    <citation type="submission" date="2019-01" db="EMBL/GenBank/DDBJ databases">
        <authorList>
            <person name="Chen W.-M."/>
        </authorList>
    </citation>
    <scope>NUCLEOTIDE SEQUENCE [LARGE SCALE GENOMIC DNA]</scope>
    <source>
        <strain evidence="1 2">TLA-22</strain>
    </source>
</reference>
<dbReference type="Gene3D" id="3.30.450.150">
    <property type="entry name" value="Haem-degrading domain"/>
    <property type="match status" value="1"/>
</dbReference>
<dbReference type="Pfam" id="PF03928">
    <property type="entry name" value="HbpS-like"/>
    <property type="match status" value="1"/>
</dbReference>
<dbReference type="InterPro" id="IPR005624">
    <property type="entry name" value="PduO/GlcC-like"/>
</dbReference>
<keyword evidence="2" id="KW-1185">Reference proteome</keyword>
<dbReference type="InterPro" id="IPR038084">
    <property type="entry name" value="PduO/GlcC-like_sf"/>
</dbReference>
<organism evidence="1 2">
    <name type="scientific">Sphingobium algorifonticola</name>
    <dbReference type="NCBI Taxonomy" id="2008318"/>
    <lineage>
        <taxon>Bacteria</taxon>
        <taxon>Pseudomonadati</taxon>
        <taxon>Pseudomonadota</taxon>
        <taxon>Alphaproteobacteria</taxon>
        <taxon>Sphingomonadales</taxon>
        <taxon>Sphingomonadaceae</taxon>
        <taxon>Sphingobium</taxon>
    </lineage>
</organism>
<dbReference type="EMBL" id="RZUL01000002">
    <property type="protein sequence ID" value="RVT42348.1"/>
    <property type="molecule type" value="Genomic_DNA"/>
</dbReference>
<proteinExistence type="predicted"/>
<gene>
    <name evidence="1" type="ORF">ENE74_09145</name>
</gene>
<evidence type="ECO:0000313" key="1">
    <source>
        <dbReference type="EMBL" id="RVT42348.1"/>
    </source>
</evidence>